<dbReference type="eggNOG" id="COG0785">
    <property type="taxonomic scope" value="Bacteria"/>
</dbReference>
<dbReference type="HOGENOM" id="CLU_106268_2_0_0"/>
<keyword evidence="1" id="KW-1133">Transmembrane helix</keyword>
<dbReference type="OrthoDB" id="166777at2"/>
<dbReference type="AlphaFoldDB" id="B9L462"/>
<keyword evidence="1" id="KW-0812">Transmembrane</keyword>
<name>B9L462_THERP</name>
<dbReference type="Proteomes" id="UP000000447">
    <property type="component" value="Plasmid unnamed"/>
</dbReference>
<proteinExistence type="predicted"/>
<keyword evidence="2" id="KW-0614">Plasmid</keyword>
<dbReference type="EMBL" id="CP001276">
    <property type="protein sequence ID" value="ACM06467.1"/>
    <property type="molecule type" value="Genomic_DNA"/>
</dbReference>
<evidence type="ECO:0000256" key="1">
    <source>
        <dbReference type="SAM" id="Phobius"/>
    </source>
</evidence>
<evidence type="ECO:0000313" key="2">
    <source>
        <dbReference type="EMBL" id="ACM06467.1"/>
    </source>
</evidence>
<feature type="transmembrane region" description="Helical" evidence="1">
    <location>
        <begin position="112"/>
        <end position="130"/>
    </location>
</feature>
<evidence type="ECO:0000313" key="3">
    <source>
        <dbReference type="Proteomes" id="UP000000447"/>
    </source>
</evidence>
<protein>
    <submittedName>
        <fullName evidence="2">Integral membrane protein</fullName>
    </submittedName>
</protein>
<gene>
    <name evidence="2" type="ordered locus">trd_A0576</name>
</gene>
<keyword evidence="3" id="KW-1185">Reference proteome</keyword>
<organism evidence="2 3">
    <name type="scientific">Thermomicrobium roseum (strain ATCC 27502 / DSM 5159 / P-2)</name>
    <dbReference type="NCBI Taxonomy" id="309801"/>
    <lineage>
        <taxon>Bacteria</taxon>
        <taxon>Pseudomonadati</taxon>
        <taxon>Thermomicrobiota</taxon>
        <taxon>Thermomicrobia</taxon>
        <taxon>Thermomicrobiales</taxon>
        <taxon>Thermomicrobiaceae</taxon>
        <taxon>Thermomicrobium</taxon>
    </lineage>
</organism>
<accession>B9L462</accession>
<sequence>MHAPMTRAILYGFLGAVGTAIMVGVPTALIPNPVFGRMIPPDEFDYLVFAATVILASALAATYAWPLACPLPERRIAAGSLATFFAVGCPTCNKLVLLLLGSSGAVQWFAPLQPLLGIAGLALLASALIYRLRLLAPFSHSNQPKRAALD</sequence>
<dbReference type="KEGG" id="tro:trd_A0576"/>
<reference evidence="2 3" key="1">
    <citation type="journal article" date="2009" name="PLoS ONE">
        <title>Complete genome sequence of the aerobic CO-oxidizing thermophile Thermomicrobium roseum.</title>
        <authorList>
            <person name="Wu D."/>
            <person name="Raymond J."/>
            <person name="Wu M."/>
            <person name="Chatterji S."/>
            <person name="Ren Q."/>
            <person name="Graham J.E."/>
            <person name="Bryant D.A."/>
            <person name="Robb F."/>
            <person name="Colman A."/>
            <person name="Tallon L.J."/>
            <person name="Badger J.H."/>
            <person name="Madupu R."/>
            <person name="Ward N.L."/>
            <person name="Eisen J.A."/>
        </authorList>
    </citation>
    <scope>NUCLEOTIDE SEQUENCE [LARGE SCALE GENOMIC DNA]</scope>
    <source>
        <strain evidence="3">ATCC 27502 / DSM 5159 / P-2</strain>
        <plasmid evidence="2">unnamed</plasmid>
    </source>
</reference>
<geneLocation type="plasmid" evidence="3">
    <name>Tros</name>
</geneLocation>
<keyword evidence="1" id="KW-0472">Membrane</keyword>
<feature type="transmembrane region" description="Helical" evidence="1">
    <location>
        <begin position="46"/>
        <end position="65"/>
    </location>
</feature>
<dbReference type="RefSeq" id="WP_012642454.1">
    <property type="nucleotide sequence ID" value="NC_011961.1"/>
</dbReference>
<feature type="transmembrane region" description="Helical" evidence="1">
    <location>
        <begin position="77"/>
        <end position="100"/>
    </location>
</feature>